<reference evidence="2 3" key="1">
    <citation type="journal article" date="2021" name="ACS Chem. Biol.">
        <title>Genomic-Led Discovery of a Novel Glycopeptide Antibiotic by Nonomuraea coxensis DSM 45129.</title>
        <authorList>
            <person name="Yushchuk O."/>
            <person name="Vior N.M."/>
            <person name="Andreo-Vidal A."/>
            <person name="Berini F."/>
            <person name="Ruckert C."/>
            <person name="Busche T."/>
            <person name="Binda E."/>
            <person name="Kalinowski J."/>
            <person name="Truman A.W."/>
            <person name="Marinelli F."/>
        </authorList>
    </citation>
    <scope>NUCLEOTIDE SEQUENCE [LARGE SCALE GENOMIC DNA]</scope>
    <source>
        <strain evidence="2 3">DSM 45129</strain>
    </source>
</reference>
<keyword evidence="3" id="KW-1185">Reference proteome</keyword>
<name>A0ABX8TTI7_9ACTN</name>
<keyword evidence="1" id="KW-0732">Signal</keyword>
<feature type="chain" id="PRO_5046877981" description="Beta-lactamase" evidence="1">
    <location>
        <begin position="27"/>
        <end position="269"/>
    </location>
</feature>
<proteinExistence type="predicted"/>
<evidence type="ECO:0000256" key="1">
    <source>
        <dbReference type="SAM" id="SignalP"/>
    </source>
</evidence>
<feature type="signal peptide" evidence="1">
    <location>
        <begin position="1"/>
        <end position="26"/>
    </location>
</feature>
<dbReference type="Pfam" id="PF17660">
    <property type="entry name" value="BTRD1"/>
    <property type="match status" value="5"/>
</dbReference>
<evidence type="ECO:0008006" key="4">
    <source>
        <dbReference type="Google" id="ProtNLM"/>
    </source>
</evidence>
<accession>A0ABX8TTI7</accession>
<dbReference type="Proteomes" id="UP000824681">
    <property type="component" value="Chromosome"/>
</dbReference>
<evidence type="ECO:0000313" key="3">
    <source>
        <dbReference type="Proteomes" id="UP000824681"/>
    </source>
</evidence>
<protein>
    <recommendedName>
        <fullName evidence="4">Beta-lactamase</fullName>
    </recommendedName>
</protein>
<sequence>MRTTSKIAIVTSVLVASGAAPVAASAAAAPAFVAYHNVGAAESVKQVRRLKEQGYRPLTVNVSDGERYAAVWVKGGSPDWGIWQGMSASGYQRRVDAGVKEGVQPVSVSATGPAGSAVFTAVFDKKGGTFQSRHNLTGSEFAAANKHAVGQGLALTSVDAYGTPDDVRYVAVWAPNPGGAWYYTYGKSRSQHEAEFHARKDKGFRPVKVAVAPDGTYTAVWRKDGLKSWAHFVDMSASGYQARFDQLKGKGLYPVQVNAEGGKYTAVWE</sequence>
<dbReference type="InterPro" id="IPR049511">
    <property type="entry name" value="PGH-like_rpt"/>
</dbReference>
<organism evidence="2 3">
    <name type="scientific">Nonomuraea coxensis DSM 45129</name>
    <dbReference type="NCBI Taxonomy" id="1122611"/>
    <lineage>
        <taxon>Bacteria</taxon>
        <taxon>Bacillati</taxon>
        <taxon>Actinomycetota</taxon>
        <taxon>Actinomycetes</taxon>
        <taxon>Streptosporangiales</taxon>
        <taxon>Streptosporangiaceae</taxon>
        <taxon>Nonomuraea</taxon>
    </lineage>
</organism>
<dbReference type="RefSeq" id="WP_020547436.1">
    <property type="nucleotide sequence ID" value="NZ_CP068985.1"/>
</dbReference>
<evidence type="ECO:0000313" key="2">
    <source>
        <dbReference type="EMBL" id="QYC38785.1"/>
    </source>
</evidence>
<dbReference type="EMBL" id="CP068985">
    <property type="protein sequence ID" value="QYC38785.1"/>
    <property type="molecule type" value="Genomic_DNA"/>
</dbReference>
<gene>
    <name evidence="2" type="ORF">Nocox_05790</name>
</gene>